<dbReference type="NCBIfam" id="TIGR01496">
    <property type="entry name" value="DHPS"/>
    <property type="match status" value="1"/>
</dbReference>
<dbReference type="GO" id="GO:0046656">
    <property type="term" value="P:folic acid biosynthetic process"/>
    <property type="evidence" value="ECO:0007669"/>
    <property type="project" value="UniProtKB-KW"/>
</dbReference>
<dbReference type="RefSeq" id="WP_313987736.1">
    <property type="nucleotide sequence ID" value="NZ_JASJOS010000019.1"/>
</dbReference>
<dbReference type="EMBL" id="JASJOS010000019">
    <property type="protein sequence ID" value="MDJ1485329.1"/>
    <property type="molecule type" value="Genomic_DNA"/>
</dbReference>
<dbReference type="AlphaFoldDB" id="A0AAE3UCY8"/>
<evidence type="ECO:0000256" key="7">
    <source>
        <dbReference type="ARBA" id="ARBA00022842"/>
    </source>
</evidence>
<dbReference type="InterPro" id="IPR000489">
    <property type="entry name" value="Pterin-binding_dom"/>
</dbReference>
<dbReference type="Proteomes" id="UP001241110">
    <property type="component" value="Unassembled WGS sequence"/>
</dbReference>
<reference evidence="10" key="1">
    <citation type="submission" date="2023-05" db="EMBL/GenBank/DDBJ databases">
        <authorList>
            <person name="Zhang X."/>
        </authorList>
    </citation>
    <scope>NUCLEOTIDE SEQUENCE</scope>
    <source>
        <strain evidence="10">YF14B1</strain>
    </source>
</reference>
<dbReference type="PROSITE" id="PS50972">
    <property type="entry name" value="PTERIN_BINDING"/>
    <property type="match status" value="1"/>
</dbReference>
<dbReference type="EC" id="2.5.1.15" evidence="4"/>
<evidence type="ECO:0000256" key="8">
    <source>
        <dbReference type="ARBA" id="ARBA00022909"/>
    </source>
</evidence>
<keyword evidence="7" id="KW-0460">Magnesium</keyword>
<dbReference type="InterPro" id="IPR006390">
    <property type="entry name" value="DHP_synth_dom"/>
</dbReference>
<dbReference type="GO" id="GO:0004156">
    <property type="term" value="F:dihydropteroate synthase activity"/>
    <property type="evidence" value="ECO:0007669"/>
    <property type="project" value="UniProtKB-EC"/>
</dbReference>
<comment type="pathway">
    <text evidence="3">Cofactor biosynthesis; tetrahydrofolate biosynthesis; 7,8-dihydrofolate from 2-amino-4-hydroxy-6-hydroxymethyl-7,8-dihydropteridine diphosphate and 4-aminobenzoate: step 1/2.</text>
</comment>
<evidence type="ECO:0000256" key="6">
    <source>
        <dbReference type="ARBA" id="ARBA00022723"/>
    </source>
</evidence>
<dbReference type="PANTHER" id="PTHR20941">
    <property type="entry name" value="FOLATE SYNTHESIS PROTEINS"/>
    <property type="match status" value="1"/>
</dbReference>
<proteinExistence type="predicted"/>
<evidence type="ECO:0000313" key="10">
    <source>
        <dbReference type="EMBL" id="MDJ1485329.1"/>
    </source>
</evidence>
<comment type="caution">
    <text evidence="10">The sequence shown here is derived from an EMBL/GenBank/DDBJ whole genome shotgun (WGS) entry which is preliminary data.</text>
</comment>
<keyword evidence="6" id="KW-0479">Metal-binding</keyword>
<evidence type="ECO:0000313" key="11">
    <source>
        <dbReference type="Proteomes" id="UP001241110"/>
    </source>
</evidence>
<comment type="cofactor">
    <cofactor evidence="2">
        <name>Mg(2+)</name>
        <dbReference type="ChEBI" id="CHEBI:18420"/>
    </cofactor>
</comment>
<name>A0AAE3UCY8_9BACT</name>
<dbReference type="GO" id="GO:0046872">
    <property type="term" value="F:metal ion binding"/>
    <property type="evidence" value="ECO:0007669"/>
    <property type="project" value="UniProtKB-KW"/>
</dbReference>
<comment type="catalytic activity">
    <reaction evidence="1">
        <text>(7,8-dihydropterin-6-yl)methyl diphosphate + 4-aminobenzoate = 7,8-dihydropteroate + diphosphate</text>
        <dbReference type="Rhea" id="RHEA:19949"/>
        <dbReference type="ChEBI" id="CHEBI:17836"/>
        <dbReference type="ChEBI" id="CHEBI:17839"/>
        <dbReference type="ChEBI" id="CHEBI:33019"/>
        <dbReference type="ChEBI" id="CHEBI:72950"/>
        <dbReference type="EC" id="2.5.1.15"/>
    </reaction>
</comment>
<evidence type="ECO:0000256" key="5">
    <source>
        <dbReference type="ARBA" id="ARBA00022679"/>
    </source>
</evidence>
<sequence length="285" mass="31703">MEAKNLLFRTKKTFNLRGRLWTLEQPVVMGIINSTPDSFYANSRMSSTDAALHRAERMLADGATILDIGGYSTRPGAAEVEQQEEADRVAPVIEAIVKHFPEAIVSVDTFRASVAEAAVRAGAVMVNDVSGGADERMFETVSQLDVPYILMHSKGTPQTMTQLTQYTDMLSEMLTFFITRLHMIRKSGIKDVILDVGFGFAKTIEQNYFLLKNLEHFHILELPMLVGISRKSMIYKRLNITPEESLNGTTVLNTLALSKGAQLLRVHDVKEAVDSVKLYNLMASS</sequence>
<evidence type="ECO:0000256" key="2">
    <source>
        <dbReference type="ARBA" id="ARBA00001946"/>
    </source>
</evidence>
<evidence type="ECO:0000256" key="4">
    <source>
        <dbReference type="ARBA" id="ARBA00012458"/>
    </source>
</evidence>
<evidence type="ECO:0000259" key="9">
    <source>
        <dbReference type="PROSITE" id="PS50972"/>
    </source>
</evidence>
<accession>A0AAE3UCY8</accession>
<evidence type="ECO:0000256" key="3">
    <source>
        <dbReference type="ARBA" id="ARBA00004763"/>
    </source>
</evidence>
<dbReference type="InterPro" id="IPR011005">
    <property type="entry name" value="Dihydropteroate_synth-like_sf"/>
</dbReference>
<evidence type="ECO:0000256" key="1">
    <source>
        <dbReference type="ARBA" id="ARBA00000012"/>
    </source>
</evidence>
<keyword evidence="5 10" id="KW-0808">Transferase</keyword>
<dbReference type="CDD" id="cd00739">
    <property type="entry name" value="DHPS"/>
    <property type="match status" value="1"/>
</dbReference>
<keyword evidence="8" id="KW-0289">Folate biosynthesis</keyword>
<dbReference type="Pfam" id="PF00809">
    <property type="entry name" value="Pterin_bind"/>
    <property type="match status" value="1"/>
</dbReference>
<protein>
    <recommendedName>
        <fullName evidence="4">dihydropteroate synthase</fullName>
        <ecNumber evidence="4">2.5.1.15</ecNumber>
    </recommendedName>
</protein>
<feature type="domain" description="Pterin-binding" evidence="9">
    <location>
        <begin position="26"/>
        <end position="277"/>
    </location>
</feature>
<dbReference type="PANTHER" id="PTHR20941:SF1">
    <property type="entry name" value="FOLIC ACID SYNTHESIS PROTEIN FOL1"/>
    <property type="match status" value="1"/>
</dbReference>
<dbReference type="GO" id="GO:0005829">
    <property type="term" value="C:cytosol"/>
    <property type="evidence" value="ECO:0007669"/>
    <property type="project" value="TreeGrafter"/>
</dbReference>
<dbReference type="InterPro" id="IPR045031">
    <property type="entry name" value="DHP_synth-like"/>
</dbReference>
<dbReference type="Gene3D" id="3.20.20.20">
    <property type="entry name" value="Dihydropteroate synthase-like"/>
    <property type="match status" value="1"/>
</dbReference>
<organism evidence="10 11">
    <name type="scientific">Xanthocytophaga flava</name>
    <dbReference type="NCBI Taxonomy" id="3048013"/>
    <lineage>
        <taxon>Bacteria</taxon>
        <taxon>Pseudomonadati</taxon>
        <taxon>Bacteroidota</taxon>
        <taxon>Cytophagia</taxon>
        <taxon>Cytophagales</taxon>
        <taxon>Rhodocytophagaceae</taxon>
        <taxon>Xanthocytophaga</taxon>
    </lineage>
</organism>
<gene>
    <name evidence="10" type="primary">folP</name>
    <name evidence="10" type="ORF">QNI16_32860</name>
</gene>
<dbReference type="PROSITE" id="PS00793">
    <property type="entry name" value="DHPS_2"/>
    <property type="match status" value="1"/>
</dbReference>
<dbReference type="SUPFAM" id="SSF51717">
    <property type="entry name" value="Dihydropteroate synthetase-like"/>
    <property type="match status" value="1"/>
</dbReference>
<dbReference type="GO" id="GO:0046654">
    <property type="term" value="P:tetrahydrofolate biosynthetic process"/>
    <property type="evidence" value="ECO:0007669"/>
    <property type="project" value="TreeGrafter"/>
</dbReference>